<evidence type="ECO:0000313" key="3">
    <source>
        <dbReference type="Proteomes" id="UP001500655"/>
    </source>
</evidence>
<sequence>MDQHDRERRRDGGERGGDGSLPGVAARDDDEINGDIDHVPHTVDVAGRGRDHEATDAGGGGEPPGGVDQKGNARQRSQGLRRARAESGAEAGGRNQDRDVTARGGMRGHVAVLC</sequence>
<dbReference type="EMBL" id="BAAALS010000011">
    <property type="protein sequence ID" value="GAA1754376.1"/>
    <property type="molecule type" value="Genomic_DNA"/>
</dbReference>
<organism evidence="2 3">
    <name type="scientific">Luedemannella helvata</name>
    <dbReference type="NCBI Taxonomy" id="349315"/>
    <lineage>
        <taxon>Bacteria</taxon>
        <taxon>Bacillati</taxon>
        <taxon>Actinomycetota</taxon>
        <taxon>Actinomycetes</taxon>
        <taxon>Micromonosporales</taxon>
        <taxon>Micromonosporaceae</taxon>
        <taxon>Luedemannella</taxon>
    </lineage>
</organism>
<feature type="compositionally biased region" description="Basic and acidic residues" evidence="1">
    <location>
        <begin position="35"/>
        <end position="55"/>
    </location>
</feature>
<feature type="compositionally biased region" description="Basic and acidic residues" evidence="1">
    <location>
        <begin position="1"/>
        <end position="17"/>
    </location>
</feature>
<proteinExistence type="predicted"/>
<accession>A0ABP4WGU0</accession>
<dbReference type="Proteomes" id="UP001500655">
    <property type="component" value="Unassembled WGS sequence"/>
</dbReference>
<feature type="region of interest" description="Disordered" evidence="1">
    <location>
        <begin position="1"/>
        <end position="114"/>
    </location>
</feature>
<protein>
    <submittedName>
        <fullName evidence="2">Uncharacterized protein</fullName>
    </submittedName>
</protein>
<name>A0ABP4WGU0_9ACTN</name>
<comment type="caution">
    <text evidence="2">The sequence shown here is derived from an EMBL/GenBank/DDBJ whole genome shotgun (WGS) entry which is preliminary data.</text>
</comment>
<gene>
    <name evidence="2" type="ORF">GCM10009681_26920</name>
</gene>
<reference evidence="3" key="1">
    <citation type="journal article" date="2019" name="Int. J. Syst. Evol. Microbiol.">
        <title>The Global Catalogue of Microorganisms (GCM) 10K type strain sequencing project: providing services to taxonomists for standard genome sequencing and annotation.</title>
        <authorList>
            <consortium name="The Broad Institute Genomics Platform"/>
            <consortium name="The Broad Institute Genome Sequencing Center for Infectious Disease"/>
            <person name="Wu L."/>
            <person name="Ma J."/>
        </authorList>
    </citation>
    <scope>NUCLEOTIDE SEQUENCE [LARGE SCALE GENOMIC DNA]</scope>
    <source>
        <strain evidence="3">JCM 13249</strain>
    </source>
</reference>
<evidence type="ECO:0000313" key="2">
    <source>
        <dbReference type="EMBL" id="GAA1754376.1"/>
    </source>
</evidence>
<evidence type="ECO:0000256" key="1">
    <source>
        <dbReference type="SAM" id="MobiDB-lite"/>
    </source>
</evidence>
<keyword evidence="3" id="KW-1185">Reference proteome</keyword>